<dbReference type="Pfam" id="PF00440">
    <property type="entry name" value="TetR_N"/>
    <property type="match status" value="1"/>
</dbReference>
<dbReference type="GO" id="GO:0003677">
    <property type="term" value="F:DNA binding"/>
    <property type="evidence" value="ECO:0007669"/>
    <property type="project" value="UniProtKB-UniRule"/>
</dbReference>
<evidence type="ECO:0000256" key="2">
    <source>
        <dbReference type="PROSITE-ProRule" id="PRU00335"/>
    </source>
</evidence>
<feature type="DNA-binding region" description="H-T-H motif" evidence="2">
    <location>
        <begin position="29"/>
        <end position="48"/>
    </location>
</feature>
<gene>
    <name evidence="4" type="ORF">C3K47_09125</name>
</gene>
<dbReference type="Proteomes" id="UP000236893">
    <property type="component" value="Unassembled WGS sequence"/>
</dbReference>
<dbReference type="PROSITE" id="PS50977">
    <property type="entry name" value="HTH_TETR_2"/>
    <property type="match status" value="1"/>
</dbReference>
<dbReference type="PANTHER" id="PTHR43479:SF11">
    <property type="entry name" value="ACREF_ENVCD OPERON REPRESSOR-RELATED"/>
    <property type="match status" value="1"/>
</dbReference>
<dbReference type="OrthoDB" id="6430772at2"/>
<reference evidence="4 5" key="1">
    <citation type="submission" date="2018-01" db="EMBL/GenBank/DDBJ databases">
        <authorList>
            <person name="Gaut B.S."/>
            <person name="Morton B.R."/>
            <person name="Clegg M.T."/>
            <person name="Duvall M.R."/>
        </authorList>
    </citation>
    <scope>NUCLEOTIDE SEQUENCE [LARGE SCALE GENOMIC DNA]</scope>
    <source>
        <strain evidence="4 5">HR-AV</strain>
    </source>
</reference>
<evidence type="ECO:0000313" key="4">
    <source>
        <dbReference type="EMBL" id="POY36530.1"/>
    </source>
</evidence>
<sequence length="196" mass="22588">MRTRDENKEQAIRQQAVELIVKNGLDGFSMQKLAKAAGVSPATLYIYYQDKEDLVLSLGTEVFNKMQQYSLKNFSAEMSFEEGLKVQWKNRAAFFLENPLEVQFIEHLRYSPSFKTISQTIKNSFKQEMGKFVHKAILKGELVQLPFEVYWSVAFSPLYQLMKFHTQGESYASSSFELTDSVMDQTLKVVLKALKP</sequence>
<keyword evidence="5" id="KW-1185">Reference proteome</keyword>
<dbReference type="RefSeq" id="WP_103788833.1">
    <property type="nucleotide sequence ID" value="NZ_PQVF01000006.1"/>
</dbReference>
<evidence type="ECO:0000259" key="3">
    <source>
        <dbReference type="PROSITE" id="PS50977"/>
    </source>
</evidence>
<protein>
    <submittedName>
        <fullName evidence="4">TetR/AcrR family transcriptional regulator</fullName>
    </submittedName>
</protein>
<dbReference type="Gene3D" id="1.10.357.10">
    <property type="entry name" value="Tetracycline Repressor, domain 2"/>
    <property type="match status" value="1"/>
</dbReference>
<feature type="domain" description="HTH tetR-type" evidence="3">
    <location>
        <begin position="6"/>
        <end position="66"/>
    </location>
</feature>
<name>A0A2S5A1Q2_9SPHI</name>
<keyword evidence="1 2" id="KW-0238">DNA-binding</keyword>
<evidence type="ECO:0000313" key="5">
    <source>
        <dbReference type="Proteomes" id="UP000236893"/>
    </source>
</evidence>
<dbReference type="SUPFAM" id="SSF46689">
    <property type="entry name" value="Homeodomain-like"/>
    <property type="match status" value="1"/>
</dbReference>
<dbReference type="InterPro" id="IPR050624">
    <property type="entry name" value="HTH-type_Tx_Regulator"/>
</dbReference>
<proteinExistence type="predicted"/>
<dbReference type="EMBL" id="PQVF01000006">
    <property type="protein sequence ID" value="POY36530.1"/>
    <property type="molecule type" value="Genomic_DNA"/>
</dbReference>
<dbReference type="PRINTS" id="PR00455">
    <property type="entry name" value="HTHTETR"/>
</dbReference>
<evidence type="ECO:0000256" key="1">
    <source>
        <dbReference type="ARBA" id="ARBA00023125"/>
    </source>
</evidence>
<dbReference type="InterPro" id="IPR001647">
    <property type="entry name" value="HTH_TetR"/>
</dbReference>
<comment type="caution">
    <text evidence="4">The sequence shown here is derived from an EMBL/GenBank/DDBJ whole genome shotgun (WGS) entry which is preliminary data.</text>
</comment>
<dbReference type="PANTHER" id="PTHR43479">
    <property type="entry name" value="ACREF/ENVCD OPERON REPRESSOR-RELATED"/>
    <property type="match status" value="1"/>
</dbReference>
<accession>A0A2S5A1Q2</accession>
<organism evidence="4 5">
    <name type="scientific">Solitalea longa</name>
    <dbReference type="NCBI Taxonomy" id="2079460"/>
    <lineage>
        <taxon>Bacteria</taxon>
        <taxon>Pseudomonadati</taxon>
        <taxon>Bacteroidota</taxon>
        <taxon>Sphingobacteriia</taxon>
        <taxon>Sphingobacteriales</taxon>
        <taxon>Sphingobacteriaceae</taxon>
        <taxon>Solitalea</taxon>
    </lineage>
</organism>
<dbReference type="AlphaFoldDB" id="A0A2S5A1Q2"/>
<dbReference type="InterPro" id="IPR009057">
    <property type="entry name" value="Homeodomain-like_sf"/>
</dbReference>